<protein>
    <submittedName>
        <fullName evidence="1">Uncharacterized protein</fullName>
    </submittedName>
</protein>
<comment type="caution">
    <text evidence="1">The sequence shown here is derived from an EMBL/GenBank/DDBJ whole genome shotgun (WGS) entry which is preliminary data.</text>
</comment>
<evidence type="ECO:0000313" key="2">
    <source>
        <dbReference type="Proteomes" id="UP001221142"/>
    </source>
</evidence>
<dbReference type="Proteomes" id="UP001221142">
    <property type="component" value="Unassembled WGS sequence"/>
</dbReference>
<keyword evidence="2" id="KW-1185">Reference proteome</keyword>
<gene>
    <name evidence="1" type="ORF">FB45DRAFT_864691</name>
</gene>
<reference evidence="1" key="1">
    <citation type="submission" date="2023-03" db="EMBL/GenBank/DDBJ databases">
        <title>Massive genome expansion in bonnet fungi (Mycena s.s.) driven by repeated elements and novel gene families across ecological guilds.</title>
        <authorList>
            <consortium name="Lawrence Berkeley National Laboratory"/>
            <person name="Harder C.B."/>
            <person name="Miyauchi S."/>
            <person name="Viragh M."/>
            <person name="Kuo A."/>
            <person name="Thoen E."/>
            <person name="Andreopoulos B."/>
            <person name="Lu D."/>
            <person name="Skrede I."/>
            <person name="Drula E."/>
            <person name="Henrissat B."/>
            <person name="Morin E."/>
            <person name="Kohler A."/>
            <person name="Barry K."/>
            <person name="LaButti K."/>
            <person name="Morin E."/>
            <person name="Salamov A."/>
            <person name="Lipzen A."/>
            <person name="Mereny Z."/>
            <person name="Hegedus B."/>
            <person name="Baldrian P."/>
            <person name="Stursova M."/>
            <person name="Weitz H."/>
            <person name="Taylor A."/>
            <person name="Grigoriev I.V."/>
            <person name="Nagy L.G."/>
            <person name="Martin F."/>
            <person name="Kauserud H."/>
        </authorList>
    </citation>
    <scope>NUCLEOTIDE SEQUENCE</scope>
    <source>
        <strain evidence="1">9284</strain>
    </source>
</reference>
<name>A0AAD7C1M4_9AGAR</name>
<proteinExistence type="predicted"/>
<sequence>MPPSHRHSLFSHPLPPLAIRLRSTSNAAHLRHPRVFSCQEANPLGLTVDVALGWGQSEDSEEVFASRFQLQNPATDWTGQHPHAGCYSPFFPDLSAVASHPPLTCRSRDSRRHCGYASYTMPLAPFASFVSPSQQPEPYPTTISSTLSPSLGCCHHRPNRGLTIRARLTLASPPLASLVYSLLWTKQPCSHPTAAAPLPSLGDWIVLVHEPKGDNSPTCTLASLRASSRGSLMSVDTRVRACRIVFFVSVRQFIATLSLSHVLLSK</sequence>
<evidence type="ECO:0000313" key="1">
    <source>
        <dbReference type="EMBL" id="KAJ7636683.1"/>
    </source>
</evidence>
<dbReference type="EMBL" id="JARKIF010000006">
    <property type="protein sequence ID" value="KAJ7636683.1"/>
    <property type="molecule type" value="Genomic_DNA"/>
</dbReference>
<dbReference type="AlphaFoldDB" id="A0AAD7C1M4"/>
<organism evidence="1 2">
    <name type="scientific">Roridomyces roridus</name>
    <dbReference type="NCBI Taxonomy" id="1738132"/>
    <lineage>
        <taxon>Eukaryota</taxon>
        <taxon>Fungi</taxon>
        <taxon>Dikarya</taxon>
        <taxon>Basidiomycota</taxon>
        <taxon>Agaricomycotina</taxon>
        <taxon>Agaricomycetes</taxon>
        <taxon>Agaricomycetidae</taxon>
        <taxon>Agaricales</taxon>
        <taxon>Marasmiineae</taxon>
        <taxon>Mycenaceae</taxon>
        <taxon>Roridomyces</taxon>
    </lineage>
</organism>
<accession>A0AAD7C1M4</accession>